<feature type="transmembrane region" description="Helical" evidence="2">
    <location>
        <begin position="94"/>
        <end position="114"/>
    </location>
</feature>
<organism evidence="3 4">
    <name type="scientific">Actinomadura namibiensis</name>
    <dbReference type="NCBI Taxonomy" id="182080"/>
    <lineage>
        <taxon>Bacteria</taxon>
        <taxon>Bacillati</taxon>
        <taxon>Actinomycetota</taxon>
        <taxon>Actinomycetes</taxon>
        <taxon>Streptosporangiales</taxon>
        <taxon>Thermomonosporaceae</taxon>
        <taxon>Actinomadura</taxon>
    </lineage>
</organism>
<evidence type="ECO:0000256" key="1">
    <source>
        <dbReference type="SAM" id="MobiDB-lite"/>
    </source>
</evidence>
<gene>
    <name evidence="3" type="ORF">HNR61_005044</name>
</gene>
<feature type="compositionally biased region" description="Low complexity" evidence="1">
    <location>
        <begin position="126"/>
        <end position="143"/>
    </location>
</feature>
<keyword evidence="4" id="KW-1185">Reference proteome</keyword>
<accession>A0A7W3LSE2</accession>
<sequence length="262" mass="28157">MRCPGCGSDTPDSRPHCIRCNFPLPAPPQPDETTSGDPTAVEVPVPDPPTETHTVLDPTWQPSNTPGEPGEPGEPRPWTPATGPTGGGRRFGGLGWVVAGTLAVALAGTLVLLWPGDDPADRRHTTASPAPTDTPTDTTSTPTATVTALGRRFWVQMFAPAGGLEGHIRPTTASGPKGTLEKGRHWVLCRRWGQRVSRTGNDGRTHHNHWWLLTHLDHLYGDGETSPRAWVPALYLTRWGDDEAKDDDGREIPVCPPGDHTG</sequence>
<name>A0A7W3LSE2_ACTNM</name>
<protein>
    <submittedName>
        <fullName evidence="3">Uncharacterized protein</fullName>
    </submittedName>
</protein>
<comment type="caution">
    <text evidence="3">The sequence shown here is derived from an EMBL/GenBank/DDBJ whole genome shotgun (WGS) entry which is preliminary data.</text>
</comment>
<keyword evidence="2" id="KW-1133">Transmembrane helix</keyword>
<feature type="region of interest" description="Disordered" evidence="1">
    <location>
        <begin position="121"/>
        <end position="143"/>
    </location>
</feature>
<evidence type="ECO:0000313" key="3">
    <source>
        <dbReference type="EMBL" id="MBA8953394.1"/>
    </source>
</evidence>
<dbReference type="RefSeq" id="WP_182845549.1">
    <property type="nucleotide sequence ID" value="NZ_BAAALP010000001.1"/>
</dbReference>
<keyword evidence="2" id="KW-0812">Transmembrane</keyword>
<proteinExistence type="predicted"/>
<keyword evidence="2" id="KW-0472">Membrane</keyword>
<reference evidence="3 4" key="1">
    <citation type="submission" date="2020-08" db="EMBL/GenBank/DDBJ databases">
        <title>Genomic Encyclopedia of Type Strains, Phase IV (KMG-IV): sequencing the most valuable type-strain genomes for metagenomic binning, comparative biology and taxonomic classification.</title>
        <authorList>
            <person name="Goeker M."/>
        </authorList>
    </citation>
    <scope>NUCLEOTIDE SEQUENCE [LARGE SCALE GENOMIC DNA]</scope>
    <source>
        <strain evidence="3 4">DSM 44197</strain>
    </source>
</reference>
<dbReference type="EMBL" id="JACJIA010000006">
    <property type="protein sequence ID" value="MBA8953394.1"/>
    <property type="molecule type" value="Genomic_DNA"/>
</dbReference>
<evidence type="ECO:0000256" key="2">
    <source>
        <dbReference type="SAM" id="Phobius"/>
    </source>
</evidence>
<feature type="region of interest" description="Disordered" evidence="1">
    <location>
        <begin position="22"/>
        <end position="87"/>
    </location>
</feature>
<dbReference type="Proteomes" id="UP000572680">
    <property type="component" value="Unassembled WGS sequence"/>
</dbReference>
<dbReference type="AlphaFoldDB" id="A0A7W3LSE2"/>
<evidence type="ECO:0000313" key="4">
    <source>
        <dbReference type="Proteomes" id="UP000572680"/>
    </source>
</evidence>